<proteinExistence type="predicted"/>
<dbReference type="RefSeq" id="WP_014085298.1">
    <property type="nucleotide sequence ID" value="NC_016001.1"/>
</dbReference>
<protein>
    <submittedName>
        <fullName evidence="1">Uncharacterized protein</fullName>
    </submittedName>
</protein>
<accession>G2Z0A6</accession>
<evidence type="ECO:0000313" key="2">
    <source>
        <dbReference type="Proteomes" id="UP000009186"/>
    </source>
</evidence>
<dbReference type="KEGG" id="fbr:FBFL15_2896"/>
<gene>
    <name evidence="1" type="ordered locus">FBFL15_2896</name>
</gene>
<dbReference type="HOGENOM" id="CLU_1675302_0_0_10"/>
<evidence type="ECO:0000313" key="1">
    <source>
        <dbReference type="EMBL" id="CCB70850.1"/>
    </source>
</evidence>
<organism evidence="1 2">
    <name type="scientific">Flavobacterium branchiophilum (strain FL-15)</name>
    <dbReference type="NCBI Taxonomy" id="1034807"/>
    <lineage>
        <taxon>Bacteria</taxon>
        <taxon>Pseudomonadati</taxon>
        <taxon>Bacteroidota</taxon>
        <taxon>Flavobacteriia</taxon>
        <taxon>Flavobacteriales</taxon>
        <taxon>Flavobacteriaceae</taxon>
        <taxon>Flavobacterium</taxon>
    </lineage>
</organism>
<name>G2Z0A6_FLABF</name>
<dbReference type="AlphaFoldDB" id="G2Z0A6"/>
<dbReference type="Proteomes" id="UP000009186">
    <property type="component" value="Chromosome"/>
</dbReference>
<keyword evidence="2" id="KW-1185">Reference proteome</keyword>
<reference evidence="1 2" key="1">
    <citation type="journal article" date="2011" name="Appl. Environ. Microbiol.">
        <title>Complete genome sequence of the fish pathogen Flavobacterium branchiophilum.</title>
        <authorList>
            <consortium name="1:IP"/>
            <consortium name="Microbial Evolutionary Genomics,F-75015 Paris"/>
            <consortium name="France 2:CNRS"/>
            <consortium name="URA2171"/>
            <consortium name="F-75015 Paris,France 3:Unite de Virologie et Immunologie Mol."/>
            <consortium name="INRA,78352 Jouy en Josas Cedex"/>
            <consortium name="France. 4:Unite de Mathemathique"/>
            <consortium name="Informatique et Genome,INRA"/>
            <consortium name="78352 Jouy en Josas Cedex"/>
            <consortium name="France. 5:CEA/Genoscope"/>
            <consortium name="Evry"/>
            <consortium name="France"/>
            <person name="Touchon M."/>
            <person name="Barbier P."/>
            <person name="Bernardet J.F."/>
            <person name="Loux V."/>
            <person name="Vacherie B."/>
            <person name="Barbe V."/>
            <person name="Rocha E.P."/>
            <person name="Duchaud E."/>
        </authorList>
    </citation>
    <scope>NUCLEOTIDE SEQUENCE [LARGE SCALE GENOMIC DNA]</scope>
    <source>
        <strain evidence="1 2">FL-15</strain>
    </source>
</reference>
<dbReference type="EMBL" id="FQ859183">
    <property type="protein sequence ID" value="CCB70850.1"/>
    <property type="molecule type" value="Genomic_DNA"/>
</dbReference>
<sequence>MKSIEETIDEVFSNKLFYNIGNTIDSINIKTESYEKFIKSIKSLNWENTNLDGFNELYNFIHNRKIKEYENWDRYVDIIKEKRVVLNELIKFNEEEVLIDIKYNFLFIILYKYYSQFNKKIPDYFDKLYQVYLFGNIPCNFKYFEKENINKGVFYYW</sequence>